<reference evidence="3" key="2">
    <citation type="submission" date="2025-09" db="UniProtKB">
        <authorList>
            <consortium name="Ensembl"/>
        </authorList>
    </citation>
    <scope>IDENTIFICATION</scope>
</reference>
<dbReference type="GeneTree" id="ENSGT00940000165023"/>
<keyword evidence="1" id="KW-0812">Transmembrane</keyword>
<dbReference type="CDD" id="cd09076">
    <property type="entry name" value="L1-EN"/>
    <property type="match status" value="1"/>
</dbReference>
<dbReference type="InterPro" id="IPR036691">
    <property type="entry name" value="Endo/exonu/phosph_ase_sf"/>
</dbReference>
<dbReference type="SUPFAM" id="SSF56219">
    <property type="entry name" value="DNase I-like"/>
    <property type="match status" value="1"/>
</dbReference>
<dbReference type="Pfam" id="PF00078">
    <property type="entry name" value="RVT_1"/>
    <property type="match status" value="1"/>
</dbReference>
<dbReference type="PROSITE" id="PS50878">
    <property type="entry name" value="RT_POL"/>
    <property type="match status" value="1"/>
</dbReference>
<evidence type="ECO:0000259" key="2">
    <source>
        <dbReference type="PROSITE" id="PS50878"/>
    </source>
</evidence>
<dbReference type="Pfam" id="PF03372">
    <property type="entry name" value="Exo_endo_phos"/>
    <property type="match status" value="1"/>
</dbReference>
<dbReference type="Proteomes" id="UP000694569">
    <property type="component" value="Unplaced"/>
</dbReference>
<dbReference type="Ensembl" id="ENSLLET00000030150.1">
    <property type="protein sequence ID" value="ENSLLEP00000029022.1"/>
    <property type="gene ID" value="ENSLLEG00000018426.1"/>
</dbReference>
<dbReference type="OrthoDB" id="9909359at2759"/>
<reference evidence="3" key="1">
    <citation type="submission" date="2025-08" db="UniProtKB">
        <authorList>
            <consortium name="Ensembl"/>
        </authorList>
    </citation>
    <scope>IDENTIFICATION</scope>
</reference>
<dbReference type="InterPro" id="IPR005135">
    <property type="entry name" value="Endo/exonuclease/phosphatase"/>
</dbReference>
<feature type="transmembrane region" description="Helical" evidence="1">
    <location>
        <begin position="832"/>
        <end position="855"/>
    </location>
</feature>
<dbReference type="InterPro" id="IPR000477">
    <property type="entry name" value="RT_dom"/>
</dbReference>
<dbReference type="CDD" id="cd01650">
    <property type="entry name" value="RT_nLTR_like"/>
    <property type="match status" value="1"/>
</dbReference>
<accession>A0A8C5PWI2</accession>
<dbReference type="AlphaFoldDB" id="A0A8C5PWI2"/>
<keyword evidence="1" id="KW-1133">Transmembrane helix</keyword>
<evidence type="ECO:0000313" key="4">
    <source>
        <dbReference type="Proteomes" id="UP000694569"/>
    </source>
</evidence>
<dbReference type="GO" id="GO:0003824">
    <property type="term" value="F:catalytic activity"/>
    <property type="evidence" value="ECO:0007669"/>
    <property type="project" value="InterPro"/>
</dbReference>
<dbReference type="InterPro" id="IPR043502">
    <property type="entry name" value="DNA/RNA_pol_sf"/>
</dbReference>
<protein>
    <recommendedName>
        <fullName evidence="2">Reverse transcriptase domain-containing protein</fullName>
    </recommendedName>
</protein>
<name>A0A8C5PWI2_9ANUR</name>
<feature type="domain" description="Reverse transcriptase" evidence="2">
    <location>
        <begin position="510"/>
        <end position="784"/>
    </location>
</feature>
<evidence type="ECO:0000313" key="3">
    <source>
        <dbReference type="Ensembl" id="ENSLLEP00000029022.1"/>
    </source>
</evidence>
<organism evidence="3 4">
    <name type="scientific">Leptobrachium leishanense</name>
    <name type="common">Leishan spiny toad</name>
    <dbReference type="NCBI Taxonomy" id="445787"/>
    <lineage>
        <taxon>Eukaryota</taxon>
        <taxon>Metazoa</taxon>
        <taxon>Chordata</taxon>
        <taxon>Craniata</taxon>
        <taxon>Vertebrata</taxon>
        <taxon>Euteleostomi</taxon>
        <taxon>Amphibia</taxon>
        <taxon>Batrachia</taxon>
        <taxon>Anura</taxon>
        <taxon>Pelobatoidea</taxon>
        <taxon>Megophryidae</taxon>
        <taxon>Leptobrachium</taxon>
    </lineage>
</organism>
<evidence type="ECO:0000256" key="1">
    <source>
        <dbReference type="SAM" id="Phobius"/>
    </source>
</evidence>
<sequence>MAPPGGLTHSSLQLLTYNTKGLNIHEKRRRLLREARALHASVLFLQETHFRQGSAPLLCNSDFPTGYFSNFHGGKSRGVAILFSRSVPMVMDEIMEDQEGRFLFVKCKIAEQQYTFASLYLPNVNQHRCLRSTLRRLSSFMAGTLIVAGDLNVPLDPRFDTSTGRSSVPPGVLRHMRRSLDNLQLVDVWRAFHAGERDYSFYSHVHTSYSRLDYFFVQQRNILLTEEASIMAQTWSDHCPLLAVMSSPLFRPSERQWRLNTSLLTDPLLVADINTCLQAYFAENDTPDVTAPTLWEAHKAVIRGVLISRATARKRARLDQIQGLLNVIRDLELQHHTSALSSDYEQLLAKRQELNGLLNEDVRFAAQKAKCRFALLENKPGRLLAHILRKRQHASYISRIKLPDGDITPHPDLILDEFQRFYGDLYDLDRTSSSGPSQEAIETYLADKTTGTLALSMASLLDDPISGEEVASVLQGLKNGKSPGPDGLPAEYYKTFTSALMPHLLALFAALRDGNRFHPHALAATVAVICKPGKDGTDVRSYRPISLLNSDLKILAKILAVRLAPLLPSLIHSDQVGFVPGREARDATTRALGAIGLARHRHEGLLLLSTDAEKAFDRMRWSFMFAVLRRVGVGDSFLSWLRAIYDHPTTRVRANGVLSAPFNIHNGTRQGCPLSPLLFAMTLEPLLDAIRRNVAIGGLQGCESTHKVSAYADDLLFLITDPDSTLPAITRELEAYGEVSGFKINRDKSEFLNISLEQADLGAVCRNYPFRHCVHKMKYLGVWLAPSAKQMLEFNFTTILTTFRADMADWNSRMISWMGRIAAIKMNLLPRLLYLFGALLILIPLSFFTALRTALLKFIWPKCRPRVSFVILSRPKHKGGLALPDPRRYYQASHLLRLVDWSLVNPDKQWLDLELALAGHPLWTLPWLPPHPIGARGADPDPVSLTLSIWHKLKLTYGLSTAISPLLPLVHNPALKVGIRSSLRTRLTDGNRLRAMDLPADGNLEVLPLASPRGPLSVLDRFNYFQLKSYLRSLNCGYSLSRHLLPFESLCHAGEALIHGVSTLHGLLQTSDSTVPSFVSRWDHELDATISEEQWSNSFALIHKGSSATRIQETSYKIVTFWYRSPSFLHHVYPSHPPQCWRCETDSGTYLHTWWTCPNLKPFWTRVRDAILQITDEDLPLTPECFLLLHLPFPLKTLKRSVLLLMIFAAQALIPALWKSTRTPTVQEWIARVEEYRSIDLLDARRRGLTDDSATKWFYWDRYAASNRAPRSAS</sequence>
<dbReference type="Gene3D" id="3.60.10.10">
    <property type="entry name" value="Endonuclease/exonuclease/phosphatase"/>
    <property type="match status" value="1"/>
</dbReference>
<dbReference type="PANTHER" id="PTHR31635">
    <property type="entry name" value="REVERSE TRANSCRIPTASE DOMAIN-CONTAINING PROTEIN-RELATED"/>
    <property type="match status" value="1"/>
</dbReference>
<keyword evidence="1" id="KW-0472">Membrane</keyword>
<dbReference type="PANTHER" id="PTHR31635:SF196">
    <property type="entry name" value="REVERSE TRANSCRIPTASE DOMAIN-CONTAINING PROTEIN-RELATED"/>
    <property type="match status" value="1"/>
</dbReference>
<keyword evidence="4" id="KW-1185">Reference proteome</keyword>
<dbReference type="SUPFAM" id="SSF56672">
    <property type="entry name" value="DNA/RNA polymerases"/>
    <property type="match status" value="1"/>
</dbReference>
<proteinExistence type="predicted"/>